<evidence type="ECO:0000313" key="3">
    <source>
        <dbReference type="Proteomes" id="UP000297753"/>
    </source>
</evidence>
<evidence type="ECO:0000313" key="2">
    <source>
        <dbReference type="EMBL" id="TFH89535.1"/>
    </source>
</evidence>
<evidence type="ECO:0000256" key="1">
    <source>
        <dbReference type="PROSITE-ProRule" id="PRU00339"/>
    </source>
</evidence>
<dbReference type="Proteomes" id="UP000297753">
    <property type="component" value="Unassembled WGS sequence"/>
</dbReference>
<proteinExistence type="predicted"/>
<dbReference type="EMBL" id="SATR01000060">
    <property type="protein sequence ID" value="TFH89535.1"/>
    <property type="molecule type" value="Genomic_DNA"/>
</dbReference>
<comment type="caution">
    <text evidence="2">The sequence shown here is derived from an EMBL/GenBank/DDBJ whole genome shotgun (WGS) entry which is preliminary data.</text>
</comment>
<protein>
    <submittedName>
        <fullName evidence="2">Tetratricopeptide repeat protein</fullName>
    </submittedName>
</protein>
<keyword evidence="3" id="KW-1185">Reference proteome</keyword>
<reference evidence="2 3" key="1">
    <citation type="submission" date="2019-01" db="EMBL/GenBank/DDBJ databases">
        <title>Vibrio BEI176 sp. nov, a marine bacterium isolated from China: eastern marignal seas.</title>
        <authorList>
            <person name="Li B."/>
        </authorList>
    </citation>
    <scope>NUCLEOTIDE SEQUENCE [LARGE SCALE GENOMIC DNA]</scope>
    <source>
        <strain evidence="2 3">BEI176</strain>
    </source>
</reference>
<dbReference type="InterPro" id="IPR019734">
    <property type="entry name" value="TPR_rpt"/>
</dbReference>
<name>A0A4Y8WAD8_9VIBR</name>
<dbReference type="AlphaFoldDB" id="A0A4Y8WAD8"/>
<dbReference type="InterPro" id="IPR011990">
    <property type="entry name" value="TPR-like_helical_dom_sf"/>
</dbReference>
<dbReference type="Gene3D" id="1.25.40.10">
    <property type="entry name" value="Tetratricopeptide repeat domain"/>
    <property type="match status" value="1"/>
</dbReference>
<dbReference type="SMART" id="SM00028">
    <property type="entry name" value="TPR"/>
    <property type="match status" value="3"/>
</dbReference>
<dbReference type="Pfam" id="PF13181">
    <property type="entry name" value="TPR_8"/>
    <property type="match status" value="2"/>
</dbReference>
<keyword evidence="1" id="KW-0802">TPR repeat</keyword>
<dbReference type="SUPFAM" id="SSF48452">
    <property type="entry name" value="TPR-like"/>
    <property type="match status" value="1"/>
</dbReference>
<dbReference type="RefSeq" id="WP_134837321.1">
    <property type="nucleotide sequence ID" value="NZ_SATR01000060.1"/>
</dbReference>
<feature type="repeat" description="TPR" evidence="1">
    <location>
        <begin position="209"/>
        <end position="242"/>
    </location>
</feature>
<dbReference type="PROSITE" id="PS50005">
    <property type="entry name" value="TPR"/>
    <property type="match status" value="1"/>
</dbReference>
<gene>
    <name evidence="2" type="ORF">ELS82_21765</name>
</gene>
<sequence>MTKQATTAFLFMSLSLLLVVTLEAFLFEQQTLSSFSATRVALTPQQQLELTDKNHPLIDIYETSFTQPKIALAQLEQWQGKQSDLSAIEQVFSLWTRRVVAKNEPDVIQQIDADLLAIAQANQLGWLEAKLNIEQAYRDIKQGTYAQGIETVTEAIEYAESVGADFLLLEAYNTAGILYNANNQLKQSQKFFKKGADLGEKYPQSEFNARFNNNLGLLYVHSEQWQRAIEYLKQAEKLYAESQFAEPESLLIILMNQSYVYNKLNQVERSRAAYEKALKYVQGDTPDYYKIVQIKSKARLELLEGNPQQASMTAVECINALPKAKRYLPDGACTGHG</sequence>
<dbReference type="OrthoDB" id="6191081at2"/>
<organism evidence="2 3">
    <name type="scientific">Vibrio ouci</name>
    <dbReference type="NCBI Taxonomy" id="2499078"/>
    <lineage>
        <taxon>Bacteria</taxon>
        <taxon>Pseudomonadati</taxon>
        <taxon>Pseudomonadota</taxon>
        <taxon>Gammaproteobacteria</taxon>
        <taxon>Vibrionales</taxon>
        <taxon>Vibrionaceae</taxon>
        <taxon>Vibrio</taxon>
    </lineage>
</organism>
<accession>A0A4Y8WAD8</accession>